<dbReference type="AlphaFoldDB" id="A0A2B4SCP5"/>
<dbReference type="PANTHER" id="PTHR39654:SF2">
    <property type="entry name" value="LEUCINE-RICH REPEAT-CONTAINING PROTEIN 75A-LIKE ISOFORM X1"/>
    <property type="match status" value="1"/>
</dbReference>
<accession>A0A2B4SCP5</accession>
<evidence type="ECO:0000313" key="2">
    <source>
        <dbReference type="Proteomes" id="UP000225706"/>
    </source>
</evidence>
<reference evidence="2" key="1">
    <citation type="journal article" date="2017" name="bioRxiv">
        <title>Comparative analysis of the genomes of Stylophora pistillata and Acropora digitifera provides evidence for extensive differences between species of corals.</title>
        <authorList>
            <person name="Voolstra C.R."/>
            <person name="Li Y."/>
            <person name="Liew Y.J."/>
            <person name="Baumgarten S."/>
            <person name="Zoccola D."/>
            <person name="Flot J.-F."/>
            <person name="Tambutte S."/>
            <person name="Allemand D."/>
            <person name="Aranda M."/>
        </authorList>
    </citation>
    <scope>NUCLEOTIDE SEQUENCE [LARGE SCALE GENOMIC DNA]</scope>
</reference>
<dbReference type="OrthoDB" id="5957024at2759"/>
<name>A0A2B4SCP5_STYPI</name>
<gene>
    <name evidence="1" type="primary">Lrrc75a</name>
    <name evidence="1" type="ORF">AWC38_SpisGene9036</name>
</gene>
<dbReference type="Gene3D" id="3.80.10.10">
    <property type="entry name" value="Ribonuclease Inhibitor"/>
    <property type="match status" value="1"/>
</dbReference>
<sequence>MNHLLLQLHTINASRSETSLANNTLIDVVVMEWRNKSKQIISKLILDGDNSSMKPTFSTVSSDWVRIRIGKNGFAEASHDFLGVKLKTSVISVHSSKTTSVKFRIINKLQYEPFLEENERRVSDIIQIYPKEFVFEPSAELILRLPNCVAPKSCGQLVCLYCSNVWARHGVKHLKWKPIDSFCFHVNAARTEARIICRKSGLFTIKMTQHPQSTKNLDPYTDCEVELTEYPGIQIKFPAGCVSRKTPVTLETVCTDELYSLSAPAPTSSKSHSTWILPQNCDPRHHDESNLVDVTSSPVVLIRPSKFRFTKPIQLTLPLLGDGFEDFFSRENARVAVLQSKVLDEDLVLWKHHYSTPEIKTAANGLKIASFLITRGGLYKLVRRIPNNNPRYVEQIAGCISRELHYSDNDNNNFVTTSLRGLMTEIAEPGKQFVLRVALFDNAQPRNPDNCFISEVCSQPLTLPLGNTRFLVRGSFVPDMDAADRTDERIVIFTGKTTFVDFYLKFRLSDPTKLPDFIGKVSVHGAGDMQFFINLHKPKQISKNIGVSSKTKRLCNLAVSDLLSANEFLVDRDAHRYLQRLQEALRYRNERQIGQLCKLLLKHFDFDPTSDVMDDLEKANKETLSKSDLSVISIYGLDLSKRKNMKKLTELLCRCPKIKKIELVFCSLDNVNAFKLIDVTMTLKSLYFIGLRGNQIDMKAVLKFFTLLKDPNYFPNLLWVDLRNNDGIITIPSQFVQLLMERRKKHIASKNTDEEKTSFSVQDAMNGKVV</sequence>
<dbReference type="SUPFAM" id="SSF52047">
    <property type="entry name" value="RNI-like"/>
    <property type="match status" value="1"/>
</dbReference>
<dbReference type="InterPro" id="IPR032675">
    <property type="entry name" value="LRR_dom_sf"/>
</dbReference>
<dbReference type="Proteomes" id="UP000225706">
    <property type="component" value="Unassembled WGS sequence"/>
</dbReference>
<dbReference type="PANTHER" id="PTHR39654">
    <property type="entry name" value="LEUCINE-RICH REPEAT-CONTAINING PROTEIN 75A-LIKE ISOFORM X1"/>
    <property type="match status" value="1"/>
</dbReference>
<dbReference type="EMBL" id="LSMT01000129">
    <property type="protein sequence ID" value="PFX26302.1"/>
    <property type="molecule type" value="Genomic_DNA"/>
</dbReference>
<dbReference type="Gene3D" id="2.60.220.30">
    <property type="match status" value="1"/>
</dbReference>
<evidence type="ECO:0000313" key="1">
    <source>
        <dbReference type="EMBL" id="PFX26302.1"/>
    </source>
</evidence>
<organism evidence="1 2">
    <name type="scientific">Stylophora pistillata</name>
    <name type="common">Smooth cauliflower coral</name>
    <dbReference type="NCBI Taxonomy" id="50429"/>
    <lineage>
        <taxon>Eukaryota</taxon>
        <taxon>Metazoa</taxon>
        <taxon>Cnidaria</taxon>
        <taxon>Anthozoa</taxon>
        <taxon>Hexacorallia</taxon>
        <taxon>Scleractinia</taxon>
        <taxon>Astrocoeniina</taxon>
        <taxon>Pocilloporidae</taxon>
        <taxon>Stylophora</taxon>
    </lineage>
</organism>
<keyword evidence="2" id="KW-1185">Reference proteome</keyword>
<protein>
    <submittedName>
        <fullName evidence="1">Leucine-rich repeat-containing protein 75A</fullName>
    </submittedName>
</protein>
<proteinExistence type="predicted"/>
<comment type="caution">
    <text evidence="1">The sequence shown here is derived from an EMBL/GenBank/DDBJ whole genome shotgun (WGS) entry which is preliminary data.</text>
</comment>